<sequence>MSTFTAALVKPTKETKSKKSLDTRKIRLQHPQEGKDFTLDFVNSDGKTVCNLCKNTFGKMNFLYQHMKVHSDGDWKIFFTSRPETVTIDKEANVVNSMDPPLRWALTRKRTRRALRVDDNDLKVYKVPIMDEVHDPADLEGAENLLVVRYGDNTYFPEPSVTQRQIQAEESEGRSKVCFKFDLNQTPPMDMEAEDLYYLEEFTEKSV</sequence>
<dbReference type="PROSITE" id="PS00028">
    <property type="entry name" value="ZINC_FINGER_C2H2_1"/>
    <property type="match status" value="1"/>
</dbReference>
<keyword evidence="1" id="KW-0862">Zinc</keyword>
<keyword evidence="4" id="KW-1185">Reference proteome</keyword>
<evidence type="ECO:0000313" key="3">
    <source>
        <dbReference type="EMBL" id="CAH1436064.1"/>
    </source>
</evidence>
<organism evidence="3 4">
    <name type="scientific">Lactuca virosa</name>
    <dbReference type="NCBI Taxonomy" id="75947"/>
    <lineage>
        <taxon>Eukaryota</taxon>
        <taxon>Viridiplantae</taxon>
        <taxon>Streptophyta</taxon>
        <taxon>Embryophyta</taxon>
        <taxon>Tracheophyta</taxon>
        <taxon>Spermatophyta</taxon>
        <taxon>Magnoliopsida</taxon>
        <taxon>eudicotyledons</taxon>
        <taxon>Gunneridae</taxon>
        <taxon>Pentapetalae</taxon>
        <taxon>asterids</taxon>
        <taxon>campanulids</taxon>
        <taxon>Asterales</taxon>
        <taxon>Asteraceae</taxon>
        <taxon>Cichorioideae</taxon>
        <taxon>Cichorieae</taxon>
        <taxon>Lactucinae</taxon>
        <taxon>Lactuca</taxon>
    </lineage>
</organism>
<accession>A0AAU9NE11</accession>
<protein>
    <recommendedName>
        <fullName evidence="2">C2H2-type domain-containing protein</fullName>
    </recommendedName>
</protein>
<keyword evidence="1" id="KW-0863">Zinc-finger</keyword>
<evidence type="ECO:0000256" key="1">
    <source>
        <dbReference type="PROSITE-ProRule" id="PRU00042"/>
    </source>
</evidence>
<dbReference type="AlphaFoldDB" id="A0AAU9NE11"/>
<evidence type="ECO:0000259" key="2">
    <source>
        <dbReference type="PROSITE" id="PS50157"/>
    </source>
</evidence>
<evidence type="ECO:0000313" key="4">
    <source>
        <dbReference type="Proteomes" id="UP001157418"/>
    </source>
</evidence>
<dbReference type="InterPro" id="IPR013087">
    <property type="entry name" value="Znf_C2H2_type"/>
</dbReference>
<dbReference type="Proteomes" id="UP001157418">
    <property type="component" value="Unassembled WGS sequence"/>
</dbReference>
<comment type="caution">
    <text evidence="3">The sequence shown here is derived from an EMBL/GenBank/DDBJ whole genome shotgun (WGS) entry which is preliminary data.</text>
</comment>
<keyword evidence="1" id="KW-0479">Metal-binding</keyword>
<name>A0AAU9NE11_9ASTR</name>
<dbReference type="PROSITE" id="PS50157">
    <property type="entry name" value="ZINC_FINGER_C2H2_2"/>
    <property type="match status" value="1"/>
</dbReference>
<gene>
    <name evidence="3" type="ORF">LVIROSA_LOCUS22458</name>
</gene>
<feature type="domain" description="C2H2-type" evidence="2">
    <location>
        <begin position="48"/>
        <end position="71"/>
    </location>
</feature>
<dbReference type="GO" id="GO:0008270">
    <property type="term" value="F:zinc ion binding"/>
    <property type="evidence" value="ECO:0007669"/>
    <property type="project" value="UniProtKB-KW"/>
</dbReference>
<dbReference type="EMBL" id="CAKMRJ010004445">
    <property type="protein sequence ID" value="CAH1436064.1"/>
    <property type="molecule type" value="Genomic_DNA"/>
</dbReference>
<reference evidence="3 4" key="1">
    <citation type="submission" date="2022-01" db="EMBL/GenBank/DDBJ databases">
        <authorList>
            <person name="Xiong W."/>
            <person name="Schranz E."/>
        </authorList>
    </citation>
    <scope>NUCLEOTIDE SEQUENCE [LARGE SCALE GENOMIC DNA]</scope>
</reference>
<proteinExistence type="predicted"/>